<keyword evidence="2" id="KW-1185">Reference proteome</keyword>
<dbReference type="GeneID" id="93623985"/>
<organism evidence="1 2">
    <name type="scientific">Rhizopus delemar (strain RA 99-880 / ATCC MYA-4621 / FGSC 9543 / NRRL 43880)</name>
    <name type="common">Mucormycosis agent</name>
    <name type="synonym">Rhizopus arrhizus var. delemar</name>
    <dbReference type="NCBI Taxonomy" id="246409"/>
    <lineage>
        <taxon>Eukaryota</taxon>
        <taxon>Fungi</taxon>
        <taxon>Fungi incertae sedis</taxon>
        <taxon>Mucoromycota</taxon>
        <taxon>Mucoromycotina</taxon>
        <taxon>Mucoromycetes</taxon>
        <taxon>Mucorales</taxon>
        <taxon>Mucorineae</taxon>
        <taxon>Rhizopodaceae</taxon>
        <taxon>Rhizopus</taxon>
    </lineage>
</organism>
<dbReference type="Proteomes" id="UP000009138">
    <property type="component" value="Unassembled WGS sequence"/>
</dbReference>
<dbReference type="EMBL" id="CH476755">
    <property type="protein sequence ID" value="EIE92213.1"/>
    <property type="molecule type" value="Genomic_DNA"/>
</dbReference>
<reference evidence="1 2" key="1">
    <citation type="journal article" date="2009" name="PLoS Genet.">
        <title>Genomic analysis of the basal lineage fungus Rhizopus oryzae reveals a whole-genome duplication.</title>
        <authorList>
            <person name="Ma L.-J."/>
            <person name="Ibrahim A.S."/>
            <person name="Skory C."/>
            <person name="Grabherr M.G."/>
            <person name="Burger G."/>
            <person name="Butler M."/>
            <person name="Elias M."/>
            <person name="Idnurm A."/>
            <person name="Lang B.F."/>
            <person name="Sone T."/>
            <person name="Abe A."/>
            <person name="Calvo S.E."/>
            <person name="Corrochano L.M."/>
            <person name="Engels R."/>
            <person name="Fu J."/>
            <person name="Hansberg W."/>
            <person name="Kim J.-M."/>
            <person name="Kodira C.D."/>
            <person name="Koehrsen M.J."/>
            <person name="Liu B."/>
            <person name="Miranda-Saavedra D."/>
            <person name="O'Leary S."/>
            <person name="Ortiz-Castellanos L."/>
            <person name="Poulter R."/>
            <person name="Rodriguez-Romero J."/>
            <person name="Ruiz-Herrera J."/>
            <person name="Shen Y.-Q."/>
            <person name="Zeng Q."/>
            <person name="Galagan J."/>
            <person name="Birren B.W."/>
            <person name="Cuomo C.A."/>
            <person name="Wickes B.L."/>
        </authorList>
    </citation>
    <scope>NUCLEOTIDE SEQUENCE [LARGE SCALE GENOMIC DNA]</scope>
    <source>
        <strain evidence="2">RA 99-880 / ATCC MYA-4621 / FGSC 9543 / NRRL 43880</strain>
    </source>
</reference>
<protein>
    <submittedName>
        <fullName evidence="1">Uncharacterized protein</fullName>
    </submittedName>
</protein>
<proteinExistence type="predicted"/>
<gene>
    <name evidence="1" type="ORF">RO3G_17020</name>
</gene>
<dbReference type="VEuPathDB" id="FungiDB:RO3G_17020"/>
<evidence type="ECO:0000313" key="2">
    <source>
        <dbReference type="Proteomes" id="UP000009138"/>
    </source>
</evidence>
<sequence>MAPGSILKKVTLQRLPWLRPKELRAGLNATLSNYGRICDVGVVKDSETGTFLGSG</sequence>
<dbReference type="RefSeq" id="XP_067527609.1">
    <property type="nucleotide sequence ID" value="XM_067671604.1"/>
</dbReference>
<name>I1CUT3_RHIO9</name>
<dbReference type="AlphaFoldDB" id="I1CUT3"/>
<accession>I1CUT3</accession>
<dbReference type="InParanoid" id="I1CUT3"/>
<evidence type="ECO:0000313" key="1">
    <source>
        <dbReference type="EMBL" id="EIE92213.1"/>
    </source>
</evidence>